<comment type="caution">
    <text evidence="6">The sequence shown here is derived from an EMBL/GenBank/DDBJ whole genome shotgun (WGS) entry which is preliminary data.</text>
</comment>
<name>A0A0F4YM67_RASE3</name>
<dbReference type="GO" id="GO:1990904">
    <property type="term" value="C:ribonucleoprotein complex"/>
    <property type="evidence" value="ECO:0007669"/>
    <property type="project" value="UniProtKB-KW"/>
</dbReference>
<dbReference type="GO" id="GO:0006412">
    <property type="term" value="P:translation"/>
    <property type="evidence" value="ECO:0007669"/>
    <property type="project" value="InterPro"/>
</dbReference>
<dbReference type="RefSeq" id="XP_013325936.1">
    <property type="nucleotide sequence ID" value="XM_013470482.1"/>
</dbReference>
<dbReference type="STRING" id="1408163.A0A0F4YM67"/>
<dbReference type="NCBIfam" id="TIGR00307">
    <property type="entry name" value="eS8"/>
    <property type="match status" value="1"/>
</dbReference>
<evidence type="ECO:0000256" key="4">
    <source>
        <dbReference type="RuleBase" id="RU000669"/>
    </source>
</evidence>
<dbReference type="GO" id="GO:0005840">
    <property type="term" value="C:ribosome"/>
    <property type="evidence" value="ECO:0007669"/>
    <property type="project" value="UniProtKB-KW"/>
</dbReference>
<dbReference type="Pfam" id="PF01201">
    <property type="entry name" value="Ribosomal_S8e"/>
    <property type="match status" value="1"/>
</dbReference>
<evidence type="ECO:0000256" key="1">
    <source>
        <dbReference type="ARBA" id="ARBA00005257"/>
    </source>
</evidence>
<dbReference type="GeneID" id="25318986"/>
<dbReference type="FunFam" id="1.10.168.20:FF:000001">
    <property type="entry name" value="40S ribosomal protein S8"/>
    <property type="match status" value="1"/>
</dbReference>
<organism evidence="6 7">
    <name type="scientific">Rasamsonia emersonii (strain ATCC 16479 / CBS 393.64 / IMI 116815)</name>
    <dbReference type="NCBI Taxonomy" id="1408163"/>
    <lineage>
        <taxon>Eukaryota</taxon>
        <taxon>Fungi</taxon>
        <taxon>Dikarya</taxon>
        <taxon>Ascomycota</taxon>
        <taxon>Pezizomycotina</taxon>
        <taxon>Eurotiomycetes</taxon>
        <taxon>Eurotiomycetidae</taxon>
        <taxon>Eurotiales</taxon>
        <taxon>Trichocomaceae</taxon>
        <taxon>Rasamsonia</taxon>
    </lineage>
</organism>
<comment type="similarity">
    <text evidence="1 4">Belongs to the eukaryotic ribosomal protein eS8 family.</text>
</comment>
<dbReference type="AlphaFoldDB" id="A0A0F4YM67"/>
<dbReference type="InterPro" id="IPR022309">
    <property type="entry name" value="Ribosomal_Se8/biogenesis_NSA2"/>
</dbReference>
<keyword evidence="2 4" id="KW-0689">Ribosomal protein</keyword>
<evidence type="ECO:0000256" key="2">
    <source>
        <dbReference type="ARBA" id="ARBA00022980"/>
    </source>
</evidence>
<dbReference type="Proteomes" id="UP000053958">
    <property type="component" value="Unassembled WGS sequence"/>
</dbReference>
<gene>
    <name evidence="6" type="ORF">T310_6691</name>
</gene>
<keyword evidence="3 4" id="KW-0687">Ribonucleoprotein</keyword>
<dbReference type="GO" id="GO:0003735">
    <property type="term" value="F:structural constituent of ribosome"/>
    <property type="evidence" value="ECO:0007669"/>
    <property type="project" value="InterPro"/>
</dbReference>
<dbReference type="FunFam" id="3.10.290.70:FF:000006">
    <property type="entry name" value="40S ribosomal protein S8"/>
    <property type="match status" value="1"/>
</dbReference>
<dbReference type="InterPro" id="IPR001047">
    <property type="entry name" value="Ribosomal_eS8"/>
</dbReference>
<evidence type="ECO:0000256" key="5">
    <source>
        <dbReference type="SAM" id="MobiDB-lite"/>
    </source>
</evidence>
<evidence type="ECO:0000256" key="3">
    <source>
        <dbReference type="ARBA" id="ARBA00023274"/>
    </source>
</evidence>
<accession>A0A0F4YM67</accession>
<dbReference type="Gene3D" id="1.10.168.20">
    <property type="entry name" value="Ribosomal protein S8e, subdomain"/>
    <property type="match status" value="1"/>
</dbReference>
<protein>
    <recommendedName>
        <fullName evidence="4">40S ribosomal protein S8</fullName>
    </recommendedName>
</protein>
<dbReference type="OrthoDB" id="1703270at2759"/>
<dbReference type="Gene3D" id="3.10.290.70">
    <property type="match status" value="1"/>
</dbReference>
<evidence type="ECO:0000313" key="7">
    <source>
        <dbReference type="Proteomes" id="UP000053958"/>
    </source>
</evidence>
<dbReference type="InterPro" id="IPR042563">
    <property type="entry name" value="Ribosomal_protein_eS8_euk"/>
</dbReference>
<evidence type="ECO:0000313" key="6">
    <source>
        <dbReference type="EMBL" id="KKA19324.1"/>
    </source>
</evidence>
<keyword evidence="7" id="KW-1185">Reference proteome</keyword>
<feature type="region of interest" description="Disordered" evidence="5">
    <location>
        <begin position="120"/>
        <end position="143"/>
    </location>
</feature>
<dbReference type="EMBL" id="LASV01000358">
    <property type="protein sequence ID" value="KKA19324.1"/>
    <property type="molecule type" value="Genomic_DNA"/>
</dbReference>
<dbReference type="PANTHER" id="PTHR10394">
    <property type="entry name" value="40S RIBOSOMAL PROTEIN S8"/>
    <property type="match status" value="1"/>
</dbReference>
<proteinExistence type="inferred from homology"/>
<reference evidence="6 7" key="1">
    <citation type="submission" date="2015-04" db="EMBL/GenBank/DDBJ databases">
        <authorList>
            <person name="Heijne W.H."/>
            <person name="Fedorova N.D."/>
            <person name="Nierman W.C."/>
            <person name="Vollebregt A.W."/>
            <person name="Zhao Z."/>
            <person name="Wu L."/>
            <person name="Kumar M."/>
            <person name="Stam H."/>
            <person name="van den Berg M.A."/>
            <person name="Pel H.J."/>
        </authorList>
    </citation>
    <scope>NUCLEOTIDE SEQUENCE [LARGE SCALE GENOMIC DNA]</scope>
    <source>
        <strain evidence="6 7">CBS 393.64</strain>
    </source>
</reference>
<sequence length="203" mass="22897">MGISRDSRHKRSATGAKRAFYRKKRAFEKGRQPANTRIGPKRIHLVRTRGGNTKYRALRLDSGNFSWGSEGISRKTRVIVVVYHPSNNELVRTNTLTKSAVVQIDAAPFRQWYEAHYGQPLGRRRQQKAGAETTEGGKKSNSVQKKQAARFAAHGKVEPALERQFEAGRLYAIVSSRPGQSGRVDGYILEGEELAFYLRAIRK</sequence>
<dbReference type="CDD" id="cd11380">
    <property type="entry name" value="Ribosomal_S8e_like"/>
    <property type="match status" value="1"/>
</dbReference>